<evidence type="ECO:0000313" key="1">
    <source>
        <dbReference type="EMBL" id="KYK62095.1"/>
    </source>
</evidence>
<evidence type="ECO:0000313" key="2">
    <source>
        <dbReference type="Proteomes" id="UP000076580"/>
    </source>
</evidence>
<gene>
    <name evidence="1" type="ORF">DCS_03240</name>
</gene>
<name>A0A151GYC9_DRECN</name>
<dbReference type="InParanoid" id="A0A151GYC9"/>
<evidence type="ECO:0008006" key="3">
    <source>
        <dbReference type="Google" id="ProtNLM"/>
    </source>
</evidence>
<dbReference type="STRING" id="98403.A0A151GYC9"/>
<dbReference type="Gene3D" id="1.20.1280.140">
    <property type="match status" value="1"/>
</dbReference>
<comment type="caution">
    <text evidence="1">The sequence shown here is derived from an EMBL/GenBank/DDBJ whole genome shotgun (WGS) entry which is preliminary data.</text>
</comment>
<dbReference type="GeneID" id="63715883"/>
<dbReference type="RefSeq" id="XP_040661447.1">
    <property type="nucleotide sequence ID" value="XM_040800564.1"/>
</dbReference>
<proteinExistence type="predicted"/>
<dbReference type="InterPro" id="IPR021054">
    <property type="entry name" value="Cell_wall_mannoprotein_1"/>
</dbReference>
<organism evidence="1 2">
    <name type="scientific">Drechmeria coniospora</name>
    <name type="common">Nematophagous fungus</name>
    <name type="synonym">Meria coniospora</name>
    <dbReference type="NCBI Taxonomy" id="98403"/>
    <lineage>
        <taxon>Eukaryota</taxon>
        <taxon>Fungi</taxon>
        <taxon>Dikarya</taxon>
        <taxon>Ascomycota</taxon>
        <taxon>Pezizomycotina</taxon>
        <taxon>Sordariomycetes</taxon>
        <taxon>Hypocreomycetidae</taxon>
        <taxon>Hypocreales</taxon>
        <taxon>Ophiocordycipitaceae</taxon>
        <taxon>Drechmeria</taxon>
    </lineage>
</organism>
<dbReference type="Pfam" id="PF12296">
    <property type="entry name" value="HsbA"/>
    <property type="match status" value="1"/>
</dbReference>
<reference evidence="1 2" key="1">
    <citation type="journal article" date="2016" name="Sci. Rep.">
        <title>Insights into Adaptations to a Near-Obligate Nematode Endoparasitic Lifestyle from the Finished Genome of Drechmeria coniospora.</title>
        <authorList>
            <person name="Zhang L."/>
            <person name="Zhou Z."/>
            <person name="Guo Q."/>
            <person name="Fokkens L."/>
            <person name="Miskei M."/>
            <person name="Pocsi I."/>
            <person name="Zhang W."/>
            <person name="Chen M."/>
            <person name="Wang L."/>
            <person name="Sun Y."/>
            <person name="Donzelli B.G."/>
            <person name="Gibson D.M."/>
            <person name="Nelson D.R."/>
            <person name="Luo J.G."/>
            <person name="Rep M."/>
            <person name="Liu H."/>
            <person name="Yang S."/>
            <person name="Wang J."/>
            <person name="Krasnoff S.B."/>
            <person name="Xu Y."/>
            <person name="Molnar I."/>
            <person name="Lin M."/>
        </authorList>
    </citation>
    <scope>NUCLEOTIDE SEQUENCE [LARGE SCALE GENOMIC DNA]</scope>
    <source>
        <strain evidence="1 2">ARSEF 6962</strain>
    </source>
</reference>
<sequence>MQYLTYLSLASGAMAGLIPAVHLGEPAKRDVNTVKTVMTNVASQMNEIDHALQNLDTDVSGVIAASKKLNKMLQDGTAEISKSGMLDAGAPYDLSGTAASFLATGHQLQADMIRSRPKIAAANACDDVRDNLDDIADNTHLLLQAALSKFPNGLLPIIDPVMDLLEEIVIEAQETYADAKCVNKDGSGRAQVGVKSNSVQRRSVELERRDFLTSLMTMAAPLVPMFTKFMSALSPAKTTVKRDLERRSFMDIIMPMASSLLSMAGKSSATTTTTTAAKAPAAGSSSLGGMSSLLSGFTSLLGGLGKSS</sequence>
<accession>A0A151GYC9</accession>
<keyword evidence="2" id="KW-1185">Reference proteome</keyword>
<protein>
    <recommendedName>
        <fullName evidence="3">Cell wall galactomannoprotein</fullName>
    </recommendedName>
</protein>
<dbReference type="AlphaFoldDB" id="A0A151GYC9"/>
<dbReference type="Proteomes" id="UP000076580">
    <property type="component" value="Chromosome 01"/>
</dbReference>
<dbReference type="EMBL" id="LAYC01000001">
    <property type="protein sequence ID" value="KYK62095.1"/>
    <property type="molecule type" value="Genomic_DNA"/>
</dbReference>